<dbReference type="InterPro" id="IPR036866">
    <property type="entry name" value="RibonucZ/Hydroxyglut_hydro"/>
</dbReference>
<keyword evidence="2" id="KW-0378">Hydrolase</keyword>
<dbReference type="Proteomes" id="UP000580474">
    <property type="component" value="Unassembled WGS sequence"/>
</dbReference>
<comment type="caution">
    <text evidence="2">The sequence shown here is derived from an EMBL/GenBank/DDBJ whole genome shotgun (WGS) entry which is preliminary data.</text>
</comment>
<dbReference type="PANTHER" id="PTHR23131">
    <property type="entry name" value="ENDORIBONUCLEASE LACTB2"/>
    <property type="match status" value="1"/>
</dbReference>
<evidence type="ECO:0000313" key="3">
    <source>
        <dbReference type="Proteomes" id="UP000580474"/>
    </source>
</evidence>
<gene>
    <name evidence="2" type="ORF">BJ969_002480</name>
</gene>
<name>A0A840NJQ8_9PSEU</name>
<keyword evidence="3" id="KW-1185">Reference proteome</keyword>
<sequence>MDVDVARGRQEWIRPGAFEVAPGVHRIPLPMPGDGLRAVNVYAIEDGDGLVLVDAGWARPEARDALEAALGELGHGLGDVRRFLVTHLHQDHYTLAVRLRAEFGTTIALGAGERPSLEALLAGTHDRQLSKLERGGATELAAVVRDAVEGDHGKPAEDYEAPDEWLADGAEIELADRTLRVVETPGHTRGHVVFVDERNSLLFAGDHVLPHITPSIGLEAARTALPLGDYLDSLRLVGELPDLRLLPAHGPVTGSAHARVDELLAHHELRLDQTAAAVRGGAATGFEVAGVLGWTRRERSFADLDMFNQILAVGETLAHLDVLVARGRCERTTVDGVDGYRSI</sequence>
<dbReference type="Gene3D" id="1.10.10.10">
    <property type="entry name" value="Winged helix-like DNA-binding domain superfamily/Winged helix DNA-binding domain"/>
    <property type="match status" value="1"/>
</dbReference>
<dbReference type="InterPro" id="IPR050662">
    <property type="entry name" value="Sec-metab_biosynth-thioest"/>
</dbReference>
<dbReference type="Pfam" id="PF00753">
    <property type="entry name" value="Lactamase_B"/>
    <property type="match status" value="1"/>
</dbReference>
<dbReference type="AlphaFoldDB" id="A0A840NJQ8"/>
<accession>A0A840NJQ8</accession>
<dbReference type="EMBL" id="JACHIV010000001">
    <property type="protein sequence ID" value="MBB5069392.1"/>
    <property type="molecule type" value="Genomic_DNA"/>
</dbReference>
<dbReference type="SUPFAM" id="SSF56281">
    <property type="entry name" value="Metallo-hydrolase/oxidoreductase"/>
    <property type="match status" value="1"/>
</dbReference>
<protein>
    <submittedName>
        <fullName evidence="2">Glyoxylase-like metal-dependent hydrolase (Beta-lactamase superfamily II)</fullName>
    </submittedName>
</protein>
<evidence type="ECO:0000313" key="2">
    <source>
        <dbReference type="EMBL" id="MBB5069392.1"/>
    </source>
</evidence>
<dbReference type="RefSeq" id="WP_343071358.1">
    <property type="nucleotide sequence ID" value="NZ_JACHIV010000001.1"/>
</dbReference>
<dbReference type="InterPro" id="IPR036388">
    <property type="entry name" value="WH-like_DNA-bd_sf"/>
</dbReference>
<organism evidence="2 3">
    <name type="scientific">Saccharopolyspora gloriosae</name>
    <dbReference type="NCBI Taxonomy" id="455344"/>
    <lineage>
        <taxon>Bacteria</taxon>
        <taxon>Bacillati</taxon>
        <taxon>Actinomycetota</taxon>
        <taxon>Actinomycetes</taxon>
        <taxon>Pseudonocardiales</taxon>
        <taxon>Pseudonocardiaceae</taxon>
        <taxon>Saccharopolyspora</taxon>
    </lineage>
</organism>
<dbReference type="GO" id="GO:0016787">
    <property type="term" value="F:hydrolase activity"/>
    <property type="evidence" value="ECO:0007669"/>
    <property type="project" value="UniProtKB-KW"/>
</dbReference>
<proteinExistence type="predicted"/>
<reference evidence="2 3" key="1">
    <citation type="submission" date="2020-08" db="EMBL/GenBank/DDBJ databases">
        <title>Sequencing the genomes of 1000 actinobacteria strains.</title>
        <authorList>
            <person name="Klenk H.-P."/>
        </authorList>
    </citation>
    <scope>NUCLEOTIDE SEQUENCE [LARGE SCALE GENOMIC DNA]</scope>
    <source>
        <strain evidence="2 3">DSM 45582</strain>
    </source>
</reference>
<feature type="domain" description="Metallo-beta-lactamase" evidence="1">
    <location>
        <begin position="38"/>
        <end position="249"/>
    </location>
</feature>
<dbReference type="InterPro" id="IPR001279">
    <property type="entry name" value="Metallo-B-lactamas"/>
</dbReference>
<dbReference type="SMART" id="SM00849">
    <property type="entry name" value="Lactamase_B"/>
    <property type="match status" value="1"/>
</dbReference>
<dbReference type="PANTHER" id="PTHR23131:SF4">
    <property type="entry name" value="METALLO-BETA-LACTAMASE SUPERFAMILY POTEIN"/>
    <property type="match status" value="1"/>
</dbReference>
<dbReference type="Gene3D" id="3.60.15.10">
    <property type="entry name" value="Ribonuclease Z/Hydroxyacylglutathione hydrolase-like"/>
    <property type="match status" value="1"/>
</dbReference>
<evidence type="ECO:0000259" key="1">
    <source>
        <dbReference type="SMART" id="SM00849"/>
    </source>
</evidence>